<gene>
    <name evidence="5" type="primary">modA</name>
    <name evidence="5" type="ORF">NQT62_09665</name>
</gene>
<feature type="chain" id="PRO_5047529538" evidence="4">
    <location>
        <begin position="31"/>
        <end position="266"/>
    </location>
</feature>
<dbReference type="NCBIfam" id="TIGR01256">
    <property type="entry name" value="modA"/>
    <property type="match status" value="1"/>
</dbReference>
<accession>A0ABT1WGR0</accession>
<keyword evidence="6" id="KW-1185">Reference proteome</keyword>
<reference evidence="5 6" key="1">
    <citation type="submission" date="2022-07" db="EMBL/GenBank/DDBJ databases">
        <authorList>
            <person name="Xamxidin M."/>
            <person name="Wu M."/>
        </authorList>
    </citation>
    <scope>NUCLEOTIDE SEQUENCE [LARGE SCALE GENOMIC DNA]</scope>
    <source>
        <strain evidence="5 6">NBRC 111650</strain>
    </source>
</reference>
<dbReference type="Pfam" id="PF13531">
    <property type="entry name" value="SBP_bac_11"/>
    <property type="match status" value="1"/>
</dbReference>
<evidence type="ECO:0000256" key="2">
    <source>
        <dbReference type="ARBA" id="ARBA00022723"/>
    </source>
</evidence>
<protein>
    <submittedName>
        <fullName evidence="5">Molybdate ABC transporter substrate-binding protein</fullName>
    </submittedName>
</protein>
<dbReference type="PANTHER" id="PTHR30632">
    <property type="entry name" value="MOLYBDATE-BINDING PERIPLASMIC PROTEIN"/>
    <property type="match status" value="1"/>
</dbReference>
<organism evidence="5 6">
    <name type="scientific">Limnobacter humi</name>
    <dbReference type="NCBI Taxonomy" id="1778671"/>
    <lineage>
        <taxon>Bacteria</taxon>
        <taxon>Pseudomonadati</taxon>
        <taxon>Pseudomonadota</taxon>
        <taxon>Betaproteobacteria</taxon>
        <taxon>Burkholderiales</taxon>
        <taxon>Burkholderiaceae</taxon>
        <taxon>Limnobacter</taxon>
    </lineage>
</organism>
<comment type="similarity">
    <text evidence="1">Belongs to the bacterial solute-binding protein ModA family.</text>
</comment>
<evidence type="ECO:0000313" key="5">
    <source>
        <dbReference type="EMBL" id="MCQ8896698.1"/>
    </source>
</evidence>
<proteinExistence type="inferred from homology"/>
<dbReference type="RefSeq" id="WP_256764512.1">
    <property type="nucleotide sequence ID" value="NZ_JANIGO010000003.1"/>
</dbReference>
<dbReference type="Gene3D" id="3.40.190.10">
    <property type="entry name" value="Periplasmic binding protein-like II"/>
    <property type="match status" value="2"/>
</dbReference>
<dbReference type="InterPro" id="IPR044084">
    <property type="entry name" value="AvModA-like_subst-bd"/>
</dbReference>
<dbReference type="CDD" id="cd13539">
    <property type="entry name" value="PBP2_AvModA"/>
    <property type="match status" value="1"/>
</dbReference>
<comment type="caution">
    <text evidence="5">The sequence shown here is derived from an EMBL/GenBank/DDBJ whole genome shotgun (WGS) entry which is preliminary data.</text>
</comment>
<dbReference type="PIRSF" id="PIRSF004846">
    <property type="entry name" value="ModA"/>
    <property type="match status" value="1"/>
</dbReference>
<dbReference type="PANTHER" id="PTHR30632:SF14">
    <property type="entry name" value="TUNGSTATE_MOLYBDATE_CHROMATE-BINDING PROTEIN MODA"/>
    <property type="match status" value="1"/>
</dbReference>
<keyword evidence="2" id="KW-0479">Metal-binding</keyword>
<dbReference type="InterPro" id="IPR005950">
    <property type="entry name" value="ModA"/>
</dbReference>
<evidence type="ECO:0000256" key="4">
    <source>
        <dbReference type="SAM" id="SignalP"/>
    </source>
</evidence>
<dbReference type="SUPFAM" id="SSF53850">
    <property type="entry name" value="Periplasmic binding protein-like II"/>
    <property type="match status" value="1"/>
</dbReference>
<evidence type="ECO:0000313" key="6">
    <source>
        <dbReference type="Proteomes" id="UP001204142"/>
    </source>
</evidence>
<dbReference type="InterPro" id="IPR050682">
    <property type="entry name" value="ModA/WtpA"/>
</dbReference>
<name>A0ABT1WGR0_9BURK</name>
<evidence type="ECO:0000256" key="3">
    <source>
        <dbReference type="ARBA" id="ARBA00022729"/>
    </source>
</evidence>
<dbReference type="Proteomes" id="UP001204142">
    <property type="component" value="Unassembled WGS sequence"/>
</dbReference>
<sequence>MNMPLIAQAVRWVRALLLIGLPLAPLHALADTVTVATAATLRYAMDELSARFEKATGHTVRAVYGASGQFYSQIRQGAPFDVFMAADLEFPQKLVDDRVVPGPVIQYAEGRLVLLLPKGRSGADASTLLKADSTLGDLKAAMADGRLSRFAIANPQLAPYGLRAQETLEKAGLWQVIQPKLVLGENISQAAQFVSTGAAQGGLVALSLALAPQLAQATHYVLIDRNQHRPLQQGMVLVRSTEASRAFVAFVQTAQGKAVLRQFGYE</sequence>
<feature type="signal peptide" evidence="4">
    <location>
        <begin position="1"/>
        <end position="30"/>
    </location>
</feature>
<dbReference type="EMBL" id="JANIGO010000003">
    <property type="protein sequence ID" value="MCQ8896698.1"/>
    <property type="molecule type" value="Genomic_DNA"/>
</dbReference>
<evidence type="ECO:0000256" key="1">
    <source>
        <dbReference type="ARBA" id="ARBA00009175"/>
    </source>
</evidence>
<keyword evidence="3 4" id="KW-0732">Signal</keyword>